<gene>
    <name evidence="1" type="ORF">NDU88_001576</name>
</gene>
<comment type="caution">
    <text evidence="1">The sequence shown here is derived from an EMBL/GenBank/DDBJ whole genome shotgun (WGS) entry which is preliminary data.</text>
</comment>
<accession>A0AAV7U779</accession>
<organism evidence="1 2">
    <name type="scientific">Pleurodeles waltl</name>
    <name type="common">Iberian ribbed newt</name>
    <dbReference type="NCBI Taxonomy" id="8319"/>
    <lineage>
        <taxon>Eukaryota</taxon>
        <taxon>Metazoa</taxon>
        <taxon>Chordata</taxon>
        <taxon>Craniata</taxon>
        <taxon>Vertebrata</taxon>
        <taxon>Euteleostomi</taxon>
        <taxon>Amphibia</taxon>
        <taxon>Batrachia</taxon>
        <taxon>Caudata</taxon>
        <taxon>Salamandroidea</taxon>
        <taxon>Salamandridae</taxon>
        <taxon>Pleurodelinae</taxon>
        <taxon>Pleurodeles</taxon>
    </lineage>
</organism>
<evidence type="ECO:0000313" key="1">
    <source>
        <dbReference type="EMBL" id="KAJ1184773.1"/>
    </source>
</evidence>
<name>A0AAV7U779_PLEWA</name>
<dbReference type="Proteomes" id="UP001066276">
    <property type="component" value="Chromosome 3_1"/>
</dbReference>
<protein>
    <submittedName>
        <fullName evidence="1">Uncharacterized protein</fullName>
    </submittedName>
</protein>
<dbReference type="AlphaFoldDB" id="A0AAV7U779"/>
<evidence type="ECO:0000313" key="2">
    <source>
        <dbReference type="Proteomes" id="UP001066276"/>
    </source>
</evidence>
<sequence length="134" mass="14889">MQSLAAALATPHSADSAQQLRRVLADYQETAEREILFCGKYALARSYGEGGRIGRALANTVRATHIENTILEIQDATGLLFWDTPNILKVFVAHYEHLYSSTSELPLDIDDYLGDDALGWLSDTHRTLLTAEHD</sequence>
<dbReference type="EMBL" id="JANPWB010000005">
    <property type="protein sequence ID" value="KAJ1184773.1"/>
    <property type="molecule type" value="Genomic_DNA"/>
</dbReference>
<keyword evidence="2" id="KW-1185">Reference proteome</keyword>
<reference evidence="1" key="1">
    <citation type="journal article" date="2022" name="bioRxiv">
        <title>Sequencing and chromosome-scale assembly of the giantPleurodeles waltlgenome.</title>
        <authorList>
            <person name="Brown T."/>
            <person name="Elewa A."/>
            <person name="Iarovenko S."/>
            <person name="Subramanian E."/>
            <person name="Araus A.J."/>
            <person name="Petzold A."/>
            <person name="Susuki M."/>
            <person name="Suzuki K.-i.T."/>
            <person name="Hayashi T."/>
            <person name="Toyoda A."/>
            <person name="Oliveira C."/>
            <person name="Osipova E."/>
            <person name="Leigh N.D."/>
            <person name="Simon A."/>
            <person name="Yun M.H."/>
        </authorList>
    </citation>
    <scope>NUCLEOTIDE SEQUENCE</scope>
    <source>
        <strain evidence="1">20211129_DDA</strain>
        <tissue evidence="1">Liver</tissue>
    </source>
</reference>
<proteinExistence type="predicted"/>